<dbReference type="RefSeq" id="WP_034768557.1">
    <property type="nucleotide sequence ID" value="NZ_CCRF01000035.1"/>
</dbReference>
<dbReference type="InterPro" id="IPR010197">
    <property type="entry name" value="OSBS/NAAAR"/>
</dbReference>
<feature type="domain" description="Mandelate racemase/muconate lactonizing enzyme C-terminal" evidence="8">
    <location>
        <begin position="142"/>
        <end position="234"/>
    </location>
</feature>
<evidence type="ECO:0000256" key="1">
    <source>
        <dbReference type="ARBA" id="ARBA00001968"/>
    </source>
</evidence>
<dbReference type="HAMAP" id="MF_01933">
    <property type="entry name" value="MenC_2"/>
    <property type="match status" value="1"/>
</dbReference>
<dbReference type="EMBL" id="CCRF01000035">
    <property type="protein sequence ID" value="CEE00768.1"/>
    <property type="molecule type" value="Genomic_DNA"/>
</dbReference>
<dbReference type="GO" id="GO:0000287">
    <property type="term" value="F:magnesium ion binding"/>
    <property type="evidence" value="ECO:0007669"/>
    <property type="project" value="UniProtKB-UniRule"/>
</dbReference>
<accession>A0A090IWF3</accession>
<feature type="binding site" evidence="7">
    <location>
        <position position="238"/>
    </location>
    <ligand>
        <name>Mg(2+)</name>
        <dbReference type="ChEBI" id="CHEBI:18420"/>
    </ligand>
</feature>
<dbReference type="UniPathway" id="UPA01057">
    <property type="reaction ID" value="UER00165"/>
</dbReference>
<keyword evidence="3 7" id="KW-0479">Metal-binding</keyword>
<dbReference type="InterPro" id="IPR013341">
    <property type="entry name" value="Mandelate_racemase_N_dom"/>
</dbReference>
<dbReference type="CDD" id="cd03317">
    <property type="entry name" value="NAAAR"/>
    <property type="match status" value="1"/>
</dbReference>
<evidence type="ECO:0000256" key="3">
    <source>
        <dbReference type="ARBA" id="ARBA00022723"/>
    </source>
</evidence>
<gene>
    <name evidence="9" type="primary">menC3</name>
    <name evidence="7" type="synonym">menC</name>
    <name evidence="9" type="ORF">BT1A1_0921</name>
</gene>
<keyword evidence="5 7" id="KW-0456">Lyase</keyword>
<evidence type="ECO:0000256" key="7">
    <source>
        <dbReference type="HAMAP-Rule" id="MF_01933"/>
    </source>
</evidence>
<dbReference type="SFLD" id="SFLDG00180">
    <property type="entry name" value="muconate_cycloisomerase"/>
    <property type="match status" value="1"/>
</dbReference>
<dbReference type="UniPathway" id="UPA00079"/>
<dbReference type="Pfam" id="PF02746">
    <property type="entry name" value="MR_MLE_N"/>
    <property type="match status" value="1"/>
</dbReference>
<dbReference type="SUPFAM" id="SSF54826">
    <property type="entry name" value="Enolase N-terminal domain-like"/>
    <property type="match status" value="1"/>
</dbReference>
<comment type="pathway">
    <text evidence="7">Quinol/quinone metabolism; 1,4-dihydroxy-2-naphthoate biosynthesis; 1,4-dihydroxy-2-naphthoate from chorismate: step 4/7.</text>
</comment>
<comment type="function">
    <text evidence="7">Converts 2-succinyl-6-hydroxy-2,4-cyclohexadiene-1-carboxylate (SHCHC) to 2-succinylbenzoate (OSB).</text>
</comment>
<keyword evidence="10" id="KW-1185">Reference proteome</keyword>
<dbReference type="AlphaFoldDB" id="A0A090IWF3"/>
<dbReference type="PANTHER" id="PTHR48073:SF5">
    <property type="entry name" value="O-SUCCINYLBENZOATE SYNTHASE"/>
    <property type="match status" value="1"/>
</dbReference>
<keyword evidence="2 7" id="KW-0474">Menaquinone biosynthesis</keyword>
<dbReference type="InterPro" id="IPR013342">
    <property type="entry name" value="Mandelate_racemase_C"/>
</dbReference>
<evidence type="ECO:0000256" key="6">
    <source>
        <dbReference type="ARBA" id="ARBA00029491"/>
    </source>
</evidence>
<dbReference type="SFLD" id="SFLDF00009">
    <property type="entry name" value="o-succinylbenzoate_synthase"/>
    <property type="match status" value="1"/>
</dbReference>
<evidence type="ECO:0000313" key="10">
    <source>
        <dbReference type="Proteomes" id="UP000040576"/>
    </source>
</evidence>
<dbReference type="SFLD" id="SFLDS00001">
    <property type="entry name" value="Enolase"/>
    <property type="match status" value="1"/>
</dbReference>
<feature type="binding site" evidence="7">
    <location>
        <position position="213"/>
    </location>
    <ligand>
        <name>Mg(2+)</name>
        <dbReference type="ChEBI" id="CHEBI:18420"/>
    </ligand>
</feature>
<evidence type="ECO:0000313" key="9">
    <source>
        <dbReference type="EMBL" id="CEE00768.1"/>
    </source>
</evidence>
<evidence type="ECO:0000256" key="4">
    <source>
        <dbReference type="ARBA" id="ARBA00022842"/>
    </source>
</evidence>
<dbReference type="EC" id="4.2.1.113" evidence="6 7"/>
<dbReference type="Pfam" id="PF13378">
    <property type="entry name" value="MR_MLE_C"/>
    <property type="match status" value="1"/>
</dbReference>
<evidence type="ECO:0000256" key="5">
    <source>
        <dbReference type="ARBA" id="ARBA00023239"/>
    </source>
</evidence>
<comment type="catalytic activity">
    <reaction evidence="7">
        <text>(1R,6R)-6-hydroxy-2-succinyl-cyclohexa-2,4-diene-1-carboxylate = 2-succinylbenzoate + H2O</text>
        <dbReference type="Rhea" id="RHEA:10196"/>
        <dbReference type="ChEBI" id="CHEBI:15377"/>
        <dbReference type="ChEBI" id="CHEBI:18325"/>
        <dbReference type="ChEBI" id="CHEBI:58689"/>
        <dbReference type="EC" id="4.2.1.113"/>
    </reaction>
</comment>
<dbReference type="InterPro" id="IPR047585">
    <property type="entry name" value="MenC"/>
</dbReference>
<comment type="cofactor">
    <cofactor evidence="1 7">
        <name>a divalent metal cation</name>
        <dbReference type="ChEBI" id="CHEBI:60240"/>
    </cofactor>
</comment>
<feature type="active site" description="Proton donor" evidence="7">
    <location>
        <position position="163"/>
    </location>
</feature>
<dbReference type="InterPro" id="IPR036849">
    <property type="entry name" value="Enolase-like_C_sf"/>
</dbReference>
<sequence length="371" mass="41674">MEIEKVILRVIEMPLKKPFTTHLTTVTTRESIIVEVVDKDGLSGFGEVVAFSSPWYTEETVQTTYHILQDFLIPILFRTKIEQPQNVSQLFAKIKGNHMAKAGLETAIWDLYGKRNNRSIAEMIGGERKQVAAGAVVAAKNKIEAIEQIGKFHVLGYQRIKIKIQPGLDYSYIKEIRHQFPDLPLMVDANSAYSLDDVKKLQALDEFQLMMIEQPLGDDDLVEHAILQKQIQTPICLDESIVSFHDAKSAIQLGSCQVMNVKIGRVGGLQNALDIHHLCRKNQIQLWCGGMIEFGISKAFNLALASLPGFTLPGDIPASTNYWEEDITEPEIEVKNGWISVPDKAGIGFSINQKRLHAVTVHREIYQKRAV</sequence>
<dbReference type="Gene3D" id="3.20.20.120">
    <property type="entry name" value="Enolase-like C-terminal domain"/>
    <property type="match status" value="1"/>
</dbReference>
<organism evidence="9 10">
    <name type="scientific">Caldibacillus thermoamylovorans</name>
    <dbReference type="NCBI Taxonomy" id="35841"/>
    <lineage>
        <taxon>Bacteria</taxon>
        <taxon>Bacillati</taxon>
        <taxon>Bacillota</taxon>
        <taxon>Bacilli</taxon>
        <taxon>Bacillales</taxon>
        <taxon>Bacillaceae</taxon>
        <taxon>Caldibacillus</taxon>
    </lineage>
</organism>
<dbReference type="SUPFAM" id="SSF51604">
    <property type="entry name" value="Enolase C-terminal domain-like"/>
    <property type="match status" value="1"/>
</dbReference>
<evidence type="ECO:0000256" key="2">
    <source>
        <dbReference type="ARBA" id="ARBA00022428"/>
    </source>
</evidence>
<dbReference type="InterPro" id="IPR029065">
    <property type="entry name" value="Enolase_C-like"/>
</dbReference>
<feature type="active site" description="Proton acceptor" evidence="7">
    <location>
        <position position="262"/>
    </location>
</feature>
<dbReference type="GO" id="GO:0016854">
    <property type="term" value="F:racemase and epimerase activity"/>
    <property type="evidence" value="ECO:0007669"/>
    <property type="project" value="UniProtKB-ARBA"/>
</dbReference>
<dbReference type="GO" id="GO:0043748">
    <property type="term" value="F:O-succinylbenzoate synthase activity"/>
    <property type="evidence" value="ECO:0007669"/>
    <property type="project" value="UniProtKB-EC"/>
</dbReference>
<comment type="pathway">
    <text evidence="7">Quinol/quinone metabolism; menaquinone biosynthesis.</text>
</comment>
<proteinExistence type="inferred from homology"/>
<dbReference type="NCBIfam" id="TIGR01928">
    <property type="entry name" value="menC_lowGC_arch"/>
    <property type="match status" value="1"/>
</dbReference>
<keyword evidence="4 7" id="KW-0460">Magnesium</keyword>
<feature type="binding site" evidence="7">
    <location>
        <position position="188"/>
    </location>
    <ligand>
        <name>Mg(2+)</name>
        <dbReference type="ChEBI" id="CHEBI:18420"/>
    </ligand>
</feature>
<name>A0A090IWF3_9BACI</name>
<dbReference type="GO" id="GO:0009234">
    <property type="term" value="P:menaquinone biosynthetic process"/>
    <property type="evidence" value="ECO:0007669"/>
    <property type="project" value="UniProtKB-UniRule"/>
</dbReference>
<comment type="similarity">
    <text evidence="7">Belongs to the mandelate racemase/muconate lactonizing enzyme family. MenC type 2 subfamily.</text>
</comment>
<protein>
    <recommendedName>
        <fullName evidence="6 7">o-succinylbenzoate synthase</fullName>
        <shortName evidence="7">OSB synthase</shortName>
        <shortName evidence="7">OSBS</shortName>
        <ecNumber evidence="6 7">4.2.1.113</ecNumber>
    </recommendedName>
    <alternativeName>
        <fullName evidence="7">4-(2'-carboxyphenyl)-4-oxybutyric acid synthase</fullName>
    </alternativeName>
    <alternativeName>
        <fullName evidence="7">o-succinylbenzoic acid synthase</fullName>
    </alternativeName>
</protein>
<reference evidence="9 10" key="1">
    <citation type="submission" date="2014-07" db="EMBL/GenBank/DDBJ databases">
        <authorList>
            <person name="Wibberg Daniel"/>
        </authorList>
    </citation>
    <scope>NUCLEOTIDE SEQUENCE [LARGE SCALE GENOMIC DNA]</scope>
</reference>
<dbReference type="Gene3D" id="3.30.390.10">
    <property type="entry name" value="Enolase-like, N-terminal domain"/>
    <property type="match status" value="1"/>
</dbReference>
<dbReference type="Proteomes" id="UP000040576">
    <property type="component" value="Unassembled WGS sequence"/>
</dbReference>
<dbReference type="InterPro" id="IPR029017">
    <property type="entry name" value="Enolase-like_N"/>
</dbReference>
<dbReference type="SMART" id="SM00922">
    <property type="entry name" value="MR_MLE"/>
    <property type="match status" value="1"/>
</dbReference>
<dbReference type="PANTHER" id="PTHR48073">
    <property type="entry name" value="O-SUCCINYLBENZOATE SYNTHASE-RELATED"/>
    <property type="match status" value="1"/>
</dbReference>
<evidence type="ECO:0000259" key="8">
    <source>
        <dbReference type="SMART" id="SM00922"/>
    </source>
</evidence>